<feature type="binding site" evidence="5">
    <location>
        <begin position="17"/>
        <end position="24"/>
    </location>
    <ligand>
        <name>ATP</name>
        <dbReference type="ChEBI" id="CHEBI:30616"/>
    </ligand>
</feature>
<dbReference type="GO" id="GO:0008017">
    <property type="term" value="F:microtubule binding"/>
    <property type="evidence" value="ECO:0007669"/>
    <property type="project" value="InterPro"/>
</dbReference>
<evidence type="ECO:0000256" key="3">
    <source>
        <dbReference type="ARBA" id="ARBA00023175"/>
    </source>
</evidence>
<dbReference type="Pfam" id="PF00225">
    <property type="entry name" value="Kinesin"/>
    <property type="match status" value="1"/>
</dbReference>
<evidence type="ECO:0000256" key="6">
    <source>
        <dbReference type="SAM" id="Coils"/>
    </source>
</evidence>
<evidence type="ECO:0000256" key="2">
    <source>
        <dbReference type="ARBA" id="ARBA00023054"/>
    </source>
</evidence>
<comment type="similarity">
    <text evidence="5">Belongs to the TRAFAC class myosin-kinesin ATPase superfamily. Kinesin family.</text>
</comment>
<organism evidence="8">
    <name type="scientific">Noctiluca scintillans</name>
    <name type="common">Sea sparkle</name>
    <name type="synonym">Red tide dinoflagellate</name>
    <dbReference type="NCBI Taxonomy" id="2966"/>
    <lineage>
        <taxon>Eukaryota</taxon>
        <taxon>Sar</taxon>
        <taxon>Alveolata</taxon>
        <taxon>Dinophyceae</taxon>
        <taxon>Noctilucales</taxon>
        <taxon>Noctilucaceae</taxon>
        <taxon>Noctiluca</taxon>
    </lineage>
</organism>
<proteinExistence type="inferred from homology"/>
<accession>A0A7S1ATJ8</accession>
<keyword evidence="2 6" id="KW-0175">Coiled coil</keyword>
<dbReference type="InterPro" id="IPR027417">
    <property type="entry name" value="P-loop_NTPase"/>
</dbReference>
<reference evidence="8" key="1">
    <citation type="submission" date="2021-01" db="EMBL/GenBank/DDBJ databases">
        <authorList>
            <person name="Corre E."/>
            <person name="Pelletier E."/>
            <person name="Niang G."/>
            <person name="Scheremetjew M."/>
            <person name="Finn R."/>
            <person name="Kale V."/>
            <person name="Holt S."/>
            <person name="Cochrane G."/>
            <person name="Meng A."/>
            <person name="Brown T."/>
            <person name="Cohen L."/>
        </authorList>
    </citation>
    <scope>NUCLEOTIDE SEQUENCE</scope>
</reference>
<dbReference type="GO" id="GO:0007018">
    <property type="term" value="P:microtubule-based movement"/>
    <property type="evidence" value="ECO:0007669"/>
    <property type="project" value="InterPro"/>
</dbReference>
<dbReference type="GO" id="GO:0005874">
    <property type="term" value="C:microtubule"/>
    <property type="evidence" value="ECO:0007669"/>
    <property type="project" value="UniProtKB-KW"/>
</dbReference>
<dbReference type="PROSITE" id="PS50889">
    <property type="entry name" value="S4"/>
    <property type="match status" value="1"/>
</dbReference>
<name>A0A7S1ATJ8_NOCSC</name>
<dbReference type="Gene3D" id="3.40.850.10">
    <property type="entry name" value="Kinesin motor domain"/>
    <property type="match status" value="1"/>
</dbReference>
<evidence type="ECO:0000256" key="5">
    <source>
        <dbReference type="PROSITE-ProRule" id="PRU00283"/>
    </source>
</evidence>
<keyword evidence="4" id="KW-0694">RNA-binding</keyword>
<keyword evidence="5" id="KW-0067">ATP-binding</keyword>
<dbReference type="GO" id="GO:0003723">
    <property type="term" value="F:RNA binding"/>
    <property type="evidence" value="ECO:0007669"/>
    <property type="project" value="UniProtKB-KW"/>
</dbReference>
<dbReference type="InterPro" id="IPR036961">
    <property type="entry name" value="Kinesin_motor_dom_sf"/>
</dbReference>
<dbReference type="SUPFAM" id="SSF52540">
    <property type="entry name" value="P-loop containing nucleoside triphosphate hydrolases"/>
    <property type="match status" value="1"/>
</dbReference>
<keyword evidence="3 5" id="KW-0505">Motor protein</keyword>
<feature type="coiled-coil region" evidence="6">
    <location>
        <begin position="590"/>
        <end position="617"/>
    </location>
</feature>
<dbReference type="GO" id="GO:0005524">
    <property type="term" value="F:ATP binding"/>
    <property type="evidence" value="ECO:0007669"/>
    <property type="project" value="UniProtKB-UniRule"/>
</dbReference>
<protein>
    <recommendedName>
        <fullName evidence="7">Kinesin motor domain-containing protein</fullName>
    </recommendedName>
</protein>
<dbReference type="EMBL" id="HBFQ01055098">
    <property type="protein sequence ID" value="CAD8864788.1"/>
    <property type="molecule type" value="Transcribed_RNA"/>
</dbReference>
<dbReference type="InterPro" id="IPR027640">
    <property type="entry name" value="Kinesin-like_fam"/>
</dbReference>
<dbReference type="PANTHER" id="PTHR47968">
    <property type="entry name" value="CENTROMERE PROTEIN E"/>
    <property type="match status" value="1"/>
</dbReference>
<keyword evidence="1" id="KW-0493">Microtubule</keyword>
<evidence type="ECO:0000313" key="8">
    <source>
        <dbReference type="EMBL" id="CAD8864788.1"/>
    </source>
</evidence>
<dbReference type="PRINTS" id="PR00380">
    <property type="entry name" value="KINESINHEAVY"/>
</dbReference>
<dbReference type="PANTHER" id="PTHR47968:SF36">
    <property type="entry name" value="KINESIN HEAVY CHAIN ISOFORM X1"/>
    <property type="match status" value="1"/>
</dbReference>
<dbReference type="GO" id="GO:0003777">
    <property type="term" value="F:microtubule motor activity"/>
    <property type="evidence" value="ECO:0007669"/>
    <property type="project" value="InterPro"/>
</dbReference>
<keyword evidence="5" id="KW-0547">Nucleotide-binding</keyword>
<sequence length="900" mass="101913">MVDHMMEGFGTTVFAYGQTGTGKSTTTLGSMSPPTEQGLLPRLLTDVFAECDGLRADGSEVNCKLQMIELYNEQIRDLLAPPPGENVKVPRPEIHVHPKIGVYITDMQDPVVSSSQECFDLIEFGNNMKTVAATSMNTYSSRGHTIIKFHMERKNPDASCTVSDCFVVDLAGRENEKTTQVRGDQFVELSFINRSLMWLAVCIKGLSEEPRRKRERTERGRNLSQFRNSKLTLLLANSLSGNSKTSVITTASPTMGNYDETLATLKFATSVKSIELKATAATKVDKDQLLCSLQDEVQKLKEQAVAAGPSSSEFEELKKRAEVAEQMARDQEANWEDLRRKSEEAQKLRDETAKRMNIMRWNMSKTAIKCLLKTPALPHLVNESDDETAGRVIFHIADNDKEYLVGYDDECDFKVPGLTDKCPRLCYIWKKGDEIWLRVERVEKPKEGMSGRSAVVLAKLMGVSDPTQVVRNHTSQFGAASQQHVHPSHIKVRLNSRLVKEEAVQLRHGDRLTLGPKKLRFRVRTKSGDFPEPMTRELLSVEDELKESLDSMRDVMGQRAEVPEFVSCAVKFYGHLRQGGGCDEEHHALLRGFLASVQELQQQVNEANAVTSEMRGNVVKFELAMESPALSFGHGLPHRAFPELIVRMVAPKSAKSFWRLVKNRLHLISERDADPLEYFRAERARESSVRVLSVETCEKFQDRLRVMIGAYDAWCADPDNFDPAEFGDPWDDSIHAHDADENEVDLGANGGVRSTRNFEVALLKQKHRNDLSNMEHRLQDSEAALEFAEMRIQQLEHEIQNLRENNRNLHEREQVQEVRLRKVERERARIALNNEALEVELQTQRAVVPDKRDSVVTDPFEELSSMLQLNGKLLSDLTELRSGTHIGYNRVVALAERCRR</sequence>
<feature type="domain" description="Kinesin motor" evidence="7">
    <location>
        <begin position="1"/>
        <end position="274"/>
    </location>
</feature>
<dbReference type="AlphaFoldDB" id="A0A7S1ATJ8"/>
<dbReference type="SMART" id="SM00129">
    <property type="entry name" value="KISc"/>
    <property type="match status" value="1"/>
</dbReference>
<evidence type="ECO:0000256" key="4">
    <source>
        <dbReference type="PROSITE-ProRule" id="PRU00182"/>
    </source>
</evidence>
<evidence type="ECO:0000259" key="7">
    <source>
        <dbReference type="PROSITE" id="PS50067"/>
    </source>
</evidence>
<dbReference type="PROSITE" id="PS50067">
    <property type="entry name" value="KINESIN_MOTOR_2"/>
    <property type="match status" value="1"/>
</dbReference>
<dbReference type="InterPro" id="IPR001752">
    <property type="entry name" value="Kinesin_motor_dom"/>
</dbReference>
<gene>
    <name evidence="8" type="ORF">NSCI0253_LOCUS39143</name>
</gene>
<feature type="coiled-coil region" evidence="6">
    <location>
        <begin position="764"/>
        <end position="840"/>
    </location>
</feature>
<feature type="coiled-coil region" evidence="6">
    <location>
        <begin position="314"/>
        <end position="348"/>
    </location>
</feature>
<evidence type="ECO:0000256" key="1">
    <source>
        <dbReference type="ARBA" id="ARBA00022701"/>
    </source>
</evidence>